<feature type="transmembrane region" description="Helical" evidence="1">
    <location>
        <begin position="77"/>
        <end position="99"/>
    </location>
</feature>
<dbReference type="EMBL" id="HG937691">
    <property type="protein sequence ID" value="CDP33562.1"/>
    <property type="molecule type" value="Genomic_DNA"/>
</dbReference>
<reference evidence="2" key="1">
    <citation type="submission" date="2014-02" db="EMBL/GenBank/DDBJ databases">
        <authorList>
            <person name="Genoscope - CEA"/>
        </authorList>
    </citation>
    <scope>NUCLEOTIDE SEQUENCE</scope>
    <source>
        <strain evidence="2">LS3</strain>
    </source>
</reference>
<dbReference type="AlphaFoldDB" id="A0A060T3U3"/>
<organism evidence="2">
    <name type="scientific">Blastobotrys adeninivorans</name>
    <name type="common">Yeast</name>
    <name type="synonym">Arxula adeninivorans</name>
    <dbReference type="NCBI Taxonomy" id="409370"/>
    <lineage>
        <taxon>Eukaryota</taxon>
        <taxon>Fungi</taxon>
        <taxon>Dikarya</taxon>
        <taxon>Ascomycota</taxon>
        <taxon>Saccharomycotina</taxon>
        <taxon>Dipodascomycetes</taxon>
        <taxon>Dipodascales</taxon>
        <taxon>Trichomonascaceae</taxon>
        <taxon>Blastobotrys</taxon>
    </lineage>
</organism>
<protein>
    <submittedName>
        <fullName evidence="2">ARAD1A12166p</fullName>
    </submittedName>
</protein>
<sequence length="194" mass="21467">MSCRYIIQATIGLTVLQIGLQGLYTVERITHPTSKVPVLTGVINCCHISSAISIYVASIASIYGQEQEENVKMFCQWAVFPQALIVFLCLQGYTVNLIAHSKDIQSLESQLHQQNHRRNQQVNQDQLDCDQLIQKARSKAVCRLISMEGGLVAFSIVDGIFSKVSLYSLNGPITSLLCGLSTFYLASISIAYFT</sequence>
<accession>A0A060T3U3</accession>
<evidence type="ECO:0000313" key="2">
    <source>
        <dbReference type="EMBL" id="CDP33562.1"/>
    </source>
</evidence>
<keyword evidence="1" id="KW-0472">Membrane</keyword>
<feature type="transmembrane region" description="Helical" evidence="1">
    <location>
        <begin position="38"/>
        <end position="57"/>
    </location>
</feature>
<feature type="transmembrane region" description="Helical" evidence="1">
    <location>
        <begin position="173"/>
        <end position="193"/>
    </location>
</feature>
<feature type="transmembrane region" description="Helical" evidence="1">
    <location>
        <begin position="6"/>
        <end position="26"/>
    </location>
</feature>
<keyword evidence="1" id="KW-0812">Transmembrane</keyword>
<reference evidence="2" key="2">
    <citation type="submission" date="2014-06" db="EMBL/GenBank/DDBJ databases">
        <title>The complete genome of Blastobotrys (Arxula) adeninivorans LS3 - a yeast of biotechnological interest.</title>
        <authorList>
            <person name="Kunze G."/>
            <person name="Gaillardin C."/>
            <person name="Czernicka M."/>
            <person name="Durrens P."/>
            <person name="Martin T."/>
            <person name="Boer E."/>
            <person name="Gabaldon T."/>
            <person name="Cruz J."/>
            <person name="Talla E."/>
            <person name="Marck C."/>
            <person name="Goffeau A."/>
            <person name="Barbe V."/>
            <person name="Baret P."/>
            <person name="Baronian K."/>
            <person name="Beier S."/>
            <person name="Bleykasten C."/>
            <person name="Bode R."/>
            <person name="Casaregola S."/>
            <person name="Despons L."/>
            <person name="Fairhead C."/>
            <person name="Giersberg M."/>
            <person name="Gierski P."/>
            <person name="Hahnel U."/>
            <person name="Hartmann A."/>
            <person name="Jankowska D."/>
            <person name="Jubin C."/>
            <person name="Jung P."/>
            <person name="Lafontaine I."/>
            <person name="Leh-Louis V."/>
            <person name="Lemaire M."/>
            <person name="Marcet-Houben M."/>
            <person name="Mascher M."/>
            <person name="Morel G."/>
            <person name="Richard G.-F."/>
            <person name="Riechen J."/>
            <person name="Sacerdot C."/>
            <person name="Sarkar A."/>
            <person name="Savel G."/>
            <person name="Schacherer J."/>
            <person name="Sherman D."/>
            <person name="Straub M.-L."/>
            <person name="Stein N."/>
            <person name="Thierry A."/>
            <person name="Trautwein-Schult A."/>
            <person name="Westhof E."/>
            <person name="Worch S."/>
            <person name="Dujon B."/>
            <person name="Souciet J.-L."/>
            <person name="Wincker P."/>
            <person name="Scholz U."/>
            <person name="Neuveglise N."/>
        </authorList>
    </citation>
    <scope>NUCLEOTIDE SEQUENCE</scope>
    <source>
        <strain evidence="2">LS3</strain>
    </source>
</reference>
<gene>
    <name evidence="2" type="ORF">GNLVRS02_ARAD1A12166g</name>
</gene>
<feature type="transmembrane region" description="Helical" evidence="1">
    <location>
        <begin position="140"/>
        <end position="161"/>
    </location>
</feature>
<keyword evidence="1" id="KW-1133">Transmembrane helix</keyword>
<name>A0A060T3U3_BLAAD</name>
<proteinExistence type="predicted"/>
<evidence type="ECO:0000256" key="1">
    <source>
        <dbReference type="SAM" id="Phobius"/>
    </source>
</evidence>